<reference evidence="1 2" key="1">
    <citation type="submission" date="2016-11" db="EMBL/GenBank/DDBJ databases">
        <authorList>
            <person name="Jaros S."/>
            <person name="Januszkiewicz K."/>
            <person name="Wedrychowicz H."/>
        </authorList>
    </citation>
    <scope>NUCLEOTIDE SEQUENCE [LARGE SCALE GENOMIC DNA]</scope>
    <source>
        <strain evidence="1 2">DSM 27406</strain>
    </source>
</reference>
<proteinExistence type="predicted"/>
<dbReference type="OrthoDB" id="670075at2"/>
<name>A0A1M7MEU4_9BACT</name>
<keyword evidence="2" id="KW-1185">Reference proteome</keyword>
<evidence type="ECO:0000313" key="1">
    <source>
        <dbReference type="EMBL" id="SHM89413.1"/>
    </source>
</evidence>
<accession>A0A1M7MEU4</accession>
<gene>
    <name evidence="1" type="ORF">SAMN05444266_11326</name>
</gene>
<dbReference type="EMBL" id="FRBL01000013">
    <property type="protein sequence ID" value="SHM89413.1"/>
    <property type="molecule type" value="Genomic_DNA"/>
</dbReference>
<sequence>MLKVRYILFTILLLSMQVGIGMRSYASQKHQLTLFQKIDLAEAREEYFEDLFANMKLHTDVEEDAPESIHATKSRRKTKYYLSATSQQFSVANRITYIDTAGEQESIYISPVKTGRYLLGKPFKPAYYSFLFRFTPF</sequence>
<protein>
    <submittedName>
        <fullName evidence="1">Uncharacterized protein</fullName>
    </submittedName>
</protein>
<dbReference type="RefSeq" id="WP_073087271.1">
    <property type="nucleotide sequence ID" value="NZ_FRBL01000013.1"/>
</dbReference>
<dbReference type="AlphaFoldDB" id="A0A1M7MEU4"/>
<organism evidence="1 2">
    <name type="scientific">Chitinophaga jiangningensis</name>
    <dbReference type="NCBI Taxonomy" id="1419482"/>
    <lineage>
        <taxon>Bacteria</taxon>
        <taxon>Pseudomonadati</taxon>
        <taxon>Bacteroidota</taxon>
        <taxon>Chitinophagia</taxon>
        <taxon>Chitinophagales</taxon>
        <taxon>Chitinophagaceae</taxon>
        <taxon>Chitinophaga</taxon>
    </lineage>
</organism>
<evidence type="ECO:0000313" key="2">
    <source>
        <dbReference type="Proteomes" id="UP000184420"/>
    </source>
</evidence>
<dbReference type="Proteomes" id="UP000184420">
    <property type="component" value="Unassembled WGS sequence"/>
</dbReference>
<dbReference type="STRING" id="1419482.SAMN05444266_11326"/>